<sequence length="499" mass="55340">MSRTLTEAERALDHELALLLTHALRLTILPWYSKLTPDRELFSLVTLSTRSILCHLAQVFSQGANKQALRQLWTQHLPHLLKEHIANTRFAQREVQRVGQASVLAQTFLEKYPHVALSTSSSNGSCLHVHVDSTYLAVLLEHFLDAVIPTEHLESDCERYLLRDLLMAVLSGAILQRTIQPWFLVQSFHKWLDSRETHTSAPPQHKPNQLALWQSVAAHLRVSLSLLVSLLSSTFLAVLRAYFDLFDVSFIAPPYAHGARTRAVAARQGGKKAASARTSLDCNDDRVPSRDRSSLVSSAETGRSAEKRGNRSAKSCSMAAWVDLFEMLLDTSSRICSRLSMTLLHLLLDLGLSDAIEDKLSRAVFSALDPEQLAKIVPSLREAMFPDGKSGPPAPPAPAPDQAEQEEEYERLVVRLAGSIPTMARMALLGPDERSQLDTLHEAFGPFLAPPLQIPTKGDDHAPSHKNDSLSELANCSTLLRILEQLLLVLRLEPCLQPS</sequence>
<organism evidence="4 5">
    <name type="scientific">Ceraceosorus bombacis</name>
    <dbReference type="NCBI Taxonomy" id="401625"/>
    <lineage>
        <taxon>Eukaryota</taxon>
        <taxon>Fungi</taxon>
        <taxon>Dikarya</taxon>
        <taxon>Basidiomycota</taxon>
        <taxon>Ustilaginomycotina</taxon>
        <taxon>Exobasidiomycetes</taxon>
        <taxon>Ceraceosorales</taxon>
        <taxon>Ceraceosoraceae</taxon>
        <taxon>Ceraceosorus</taxon>
    </lineage>
</organism>
<dbReference type="PANTHER" id="PTHR22775">
    <property type="entry name" value="SORTING NEXIN"/>
    <property type="match status" value="1"/>
</dbReference>
<dbReference type="Pfam" id="PF02194">
    <property type="entry name" value="PXA"/>
    <property type="match status" value="1"/>
</dbReference>
<evidence type="ECO:0000313" key="5">
    <source>
        <dbReference type="Proteomes" id="UP000054845"/>
    </source>
</evidence>
<name>A0A0N7L9C7_9BASI</name>
<evidence type="ECO:0000313" key="4">
    <source>
        <dbReference type="EMBL" id="CEH13418.1"/>
    </source>
</evidence>
<dbReference type="Proteomes" id="UP000054845">
    <property type="component" value="Unassembled WGS sequence"/>
</dbReference>
<dbReference type="OrthoDB" id="5582218at2759"/>
<dbReference type="PANTHER" id="PTHR22775:SF3">
    <property type="entry name" value="SORTING NEXIN-13"/>
    <property type="match status" value="1"/>
</dbReference>
<proteinExistence type="inferred from homology"/>
<feature type="region of interest" description="Disordered" evidence="2">
    <location>
        <begin position="383"/>
        <end position="408"/>
    </location>
</feature>
<accession>A0A0N7L9C7</accession>
<dbReference type="InterPro" id="IPR013937">
    <property type="entry name" value="Sorting_nexin_C"/>
</dbReference>
<dbReference type="GO" id="GO:0035091">
    <property type="term" value="F:phosphatidylinositol binding"/>
    <property type="evidence" value="ECO:0007669"/>
    <property type="project" value="TreeGrafter"/>
</dbReference>
<dbReference type="STRING" id="401625.A0A0N7L9C7"/>
<dbReference type="EMBL" id="CCYA01000217">
    <property type="protein sequence ID" value="CEH13418.1"/>
    <property type="molecule type" value="Genomic_DNA"/>
</dbReference>
<evidence type="ECO:0000259" key="3">
    <source>
        <dbReference type="PROSITE" id="PS51207"/>
    </source>
</evidence>
<dbReference type="PROSITE" id="PS51207">
    <property type="entry name" value="PXA"/>
    <property type="match status" value="1"/>
</dbReference>
<dbReference type="Pfam" id="PF08628">
    <property type="entry name" value="Nexin_C"/>
    <property type="match status" value="1"/>
</dbReference>
<evidence type="ECO:0000256" key="2">
    <source>
        <dbReference type="SAM" id="MobiDB-lite"/>
    </source>
</evidence>
<dbReference type="AlphaFoldDB" id="A0A0N7L9C7"/>
<keyword evidence="5" id="KW-1185">Reference proteome</keyword>
<comment type="similarity">
    <text evidence="1">Belongs to the sorting nexin family.</text>
</comment>
<protein>
    <submittedName>
        <fullName evidence="4">SORTING NEXIN</fullName>
    </submittedName>
</protein>
<feature type="compositionally biased region" description="Basic and acidic residues" evidence="2">
    <location>
        <begin position="283"/>
        <end position="293"/>
    </location>
</feature>
<feature type="domain" description="PXA" evidence="3">
    <location>
        <begin position="9"/>
        <end position="196"/>
    </location>
</feature>
<feature type="region of interest" description="Disordered" evidence="2">
    <location>
        <begin position="275"/>
        <end position="310"/>
    </location>
</feature>
<reference evidence="4 5" key="1">
    <citation type="submission" date="2014-09" db="EMBL/GenBank/DDBJ databases">
        <authorList>
            <person name="Magalhaes I.L.F."/>
            <person name="Oliveira U."/>
            <person name="Santos F.R."/>
            <person name="Vidigal T.H.D.A."/>
            <person name="Brescovit A.D."/>
            <person name="Santos A.J."/>
        </authorList>
    </citation>
    <scope>NUCLEOTIDE SEQUENCE [LARGE SCALE GENOMIC DNA]</scope>
</reference>
<evidence type="ECO:0000256" key="1">
    <source>
        <dbReference type="ARBA" id="ARBA00010883"/>
    </source>
</evidence>
<dbReference type="InterPro" id="IPR003114">
    <property type="entry name" value="Phox_assoc"/>
</dbReference>